<evidence type="ECO:0000256" key="3">
    <source>
        <dbReference type="ARBA" id="ARBA00023015"/>
    </source>
</evidence>
<evidence type="ECO:0000256" key="2">
    <source>
        <dbReference type="ARBA" id="ARBA00022969"/>
    </source>
</evidence>
<dbReference type="PANTHER" id="PTHR33572">
    <property type="entry name" value="SPORE DEVELOPMENT REGULATOR VOSA"/>
    <property type="match status" value="1"/>
</dbReference>
<accession>A0A6S6WBT2</accession>
<dbReference type="GO" id="GO:0030435">
    <property type="term" value="P:sporulation resulting in formation of a cellular spore"/>
    <property type="evidence" value="ECO:0007669"/>
    <property type="project" value="UniProtKB-KW"/>
</dbReference>
<keyword evidence="5" id="KW-0539">Nucleus</keyword>
<comment type="subcellular location">
    <subcellularLocation>
        <location evidence="1">Nucleus</location>
    </subcellularLocation>
</comment>
<keyword evidence="2" id="KW-0749">Sporulation</keyword>
<evidence type="ECO:0000256" key="1">
    <source>
        <dbReference type="ARBA" id="ARBA00004123"/>
    </source>
</evidence>
<reference evidence="7" key="1">
    <citation type="submission" date="2021-02" db="EMBL/GenBank/DDBJ databases">
        <authorList>
            <person name="Syme A R."/>
            <person name="Syme A R."/>
            <person name="Moolhuijzen P."/>
        </authorList>
    </citation>
    <scope>NUCLEOTIDE SEQUENCE</scope>
    <source>
        <strain evidence="7">W1-1</strain>
    </source>
</reference>
<dbReference type="AlphaFoldDB" id="A0A6S6WBT2"/>
<organism evidence="7 8">
    <name type="scientific">Pyrenophora teres f. teres</name>
    <dbReference type="NCBI Taxonomy" id="97479"/>
    <lineage>
        <taxon>Eukaryota</taxon>
        <taxon>Fungi</taxon>
        <taxon>Dikarya</taxon>
        <taxon>Ascomycota</taxon>
        <taxon>Pezizomycotina</taxon>
        <taxon>Dothideomycetes</taxon>
        <taxon>Pleosporomycetidae</taxon>
        <taxon>Pleosporales</taxon>
        <taxon>Pleosporineae</taxon>
        <taxon>Pleosporaceae</taxon>
        <taxon>Pyrenophora</taxon>
    </lineage>
</organism>
<dbReference type="InterPro" id="IPR038491">
    <property type="entry name" value="Velvet_dom_sf"/>
</dbReference>
<sequence length="319" mass="35246">MAWNPHSRNNTGRPEVVPQDRLIGSPRRYELKVEQQPIRARMCGFGDKDRRPITPPPCIRLIVYDRITGRELDFNDIDSTYFVLMVDLWNQEGTAAVNLVRHSSAAPTVSISSSTTTSYPPAPDRTHYVATAISQYDPPYRMTAHMPSYPHGPVMGYPYPQPAPPASYPTYAPTYGQAPQTAMMPAAPMSSNHTRNLIGMNAVNACRLNDLDGKAGFWFVLQDLSVRTEGTFRLKLSLFDIGIGNGTNTVHEAQGPTQGKGPCLAHSFSEQFTVYSAKKFPGVIESTPLSKCFAQQGIKIPIRKDGPKVPNANEYEADD</sequence>
<comment type="similarity">
    <text evidence="6">Belongs to the velvet family. VelB subfamily.</text>
</comment>
<evidence type="ECO:0000256" key="5">
    <source>
        <dbReference type="ARBA" id="ARBA00023242"/>
    </source>
</evidence>
<dbReference type="Gene3D" id="2.60.40.3960">
    <property type="entry name" value="Velvet domain"/>
    <property type="match status" value="2"/>
</dbReference>
<evidence type="ECO:0000256" key="6">
    <source>
        <dbReference type="ARBA" id="ARBA00038045"/>
    </source>
</evidence>
<keyword evidence="3" id="KW-0805">Transcription regulation</keyword>
<dbReference type="InterPro" id="IPR021740">
    <property type="entry name" value="Velvet"/>
</dbReference>
<keyword evidence="4" id="KW-0804">Transcription</keyword>
<dbReference type="GO" id="GO:0005634">
    <property type="term" value="C:nucleus"/>
    <property type="evidence" value="ECO:0007669"/>
    <property type="project" value="UniProtKB-SubCell"/>
</dbReference>
<dbReference type="Proteomes" id="UP000472372">
    <property type="component" value="Chromosome 8"/>
</dbReference>
<dbReference type="InterPro" id="IPR037525">
    <property type="entry name" value="Velvet_dom"/>
</dbReference>
<dbReference type="PANTHER" id="PTHR33572:SF3">
    <property type="entry name" value="VELVET COMPLEX SUBUNIT B"/>
    <property type="match status" value="1"/>
</dbReference>
<dbReference type="EMBL" id="HG992984">
    <property type="protein sequence ID" value="CAE7201746.1"/>
    <property type="molecule type" value="Genomic_DNA"/>
</dbReference>
<evidence type="ECO:0000313" key="7">
    <source>
        <dbReference type="EMBL" id="CAE7201746.1"/>
    </source>
</evidence>
<protein>
    <submittedName>
        <fullName evidence="7">Velvet multi-domain protein</fullName>
    </submittedName>
</protein>
<dbReference type="Pfam" id="PF11754">
    <property type="entry name" value="Velvet"/>
    <property type="match status" value="1"/>
</dbReference>
<name>A0A6S6WBT2_9PLEO</name>
<evidence type="ECO:0000313" key="8">
    <source>
        <dbReference type="Proteomes" id="UP000472372"/>
    </source>
</evidence>
<gene>
    <name evidence="7" type="ORF">PTTW11_08905</name>
</gene>
<proteinExistence type="inferred from homology"/>
<evidence type="ECO:0000256" key="4">
    <source>
        <dbReference type="ARBA" id="ARBA00023163"/>
    </source>
</evidence>
<dbReference type="PROSITE" id="PS51821">
    <property type="entry name" value="VELVET"/>
    <property type="match status" value="1"/>
</dbReference>